<protein>
    <submittedName>
        <fullName evidence="3">3-oxoacyl-[acyl-carrier protein] reductase</fullName>
    </submittedName>
</protein>
<dbReference type="PANTHER" id="PTHR43639">
    <property type="entry name" value="OXIDOREDUCTASE, SHORT-CHAIN DEHYDROGENASE/REDUCTASE FAMILY (AFU_ORTHOLOGUE AFUA_5G02870)"/>
    <property type="match status" value="1"/>
</dbReference>
<dbReference type="Gene3D" id="3.40.50.720">
    <property type="entry name" value="NAD(P)-binding Rossmann-like Domain"/>
    <property type="match status" value="1"/>
</dbReference>
<dbReference type="PRINTS" id="PR00080">
    <property type="entry name" value="SDRFAMILY"/>
</dbReference>
<proteinExistence type="inferred from homology"/>
<dbReference type="AlphaFoldDB" id="A0A4Q7YZS5"/>
<sequence length="249" mass="25578">MSKLTGKVAIVTGASKGIGADIAKGLAKEGASVVVNYASSKEGADKVVAEITKAGGKAVAVQGDVAKEADVNRIFAETKKSFGKLDVLVNNAGVYQFAPIEEVSTELFSRLFNTNVLGTLLASREAVKLFGEDGGSIINIGSAATEINVPTSSVYTATKGAVDSITAVLSKELGPKKVRVNSINPGMVETEGVHTAGFIGTDFQKNFEAQTPLGRIGQVGDITPLAVFLASSDSGWLTGETLVASGGLR</sequence>
<dbReference type="PANTHER" id="PTHR43639:SF1">
    <property type="entry name" value="SHORT-CHAIN DEHYDROGENASE_REDUCTASE FAMILY PROTEIN"/>
    <property type="match status" value="1"/>
</dbReference>
<accession>A0A4Q7YZS5</accession>
<dbReference type="FunFam" id="3.40.50.720:FF:000084">
    <property type="entry name" value="Short-chain dehydrogenase reductase"/>
    <property type="match status" value="1"/>
</dbReference>
<dbReference type="RefSeq" id="WP_130420770.1">
    <property type="nucleotide sequence ID" value="NZ_SHKW01000001.1"/>
</dbReference>
<keyword evidence="4" id="KW-1185">Reference proteome</keyword>
<dbReference type="InterPro" id="IPR020904">
    <property type="entry name" value="Sc_DH/Rdtase_CS"/>
</dbReference>
<name>A0A4Q7YZS5_9BACT</name>
<gene>
    <name evidence="3" type="ORF">BDD14_4338</name>
</gene>
<dbReference type="Proteomes" id="UP000292958">
    <property type="component" value="Unassembled WGS sequence"/>
</dbReference>
<comment type="caution">
    <text evidence="3">The sequence shown here is derived from an EMBL/GenBank/DDBJ whole genome shotgun (WGS) entry which is preliminary data.</text>
</comment>
<dbReference type="PRINTS" id="PR00081">
    <property type="entry name" value="GDHRDH"/>
</dbReference>
<evidence type="ECO:0000313" key="3">
    <source>
        <dbReference type="EMBL" id="RZU42743.1"/>
    </source>
</evidence>
<keyword evidence="2" id="KW-0560">Oxidoreductase</keyword>
<organism evidence="3 4">
    <name type="scientific">Edaphobacter modestus</name>
    <dbReference type="NCBI Taxonomy" id="388466"/>
    <lineage>
        <taxon>Bacteria</taxon>
        <taxon>Pseudomonadati</taxon>
        <taxon>Acidobacteriota</taxon>
        <taxon>Terriglobia</taxon>
        <taxon>Terriglobales</taxon>
        <taxon>Acidobacteriaceae</taxon>
        <taxon>Edaphobacter</taxon>
    </lineage>
</organism>
<dbReference type="EMBL" id="SHKW01000001">
    <property type="protein sequence ID" value="RZU42743.1"/>
    <property type="molecule type" value="Genomic_DNA"/>
</dbReference>
<dbReference type="GO" id="GO:0016491">
    <property type="term" value="F:oxidoreductase activity"/>
    <property type="evidence" value="ECO:0007669"/>
    <property type="project" value="UniProtKB-KW"/>
</dbReference>
<comment type="similarity">
    <text evidence="1">Belongs to the short-chain dehydrogenases/reductases (SDR) family.</text>
</comment>
<dbReference type="InterPro" id="IPR036291">
    <property type="entry name" value="NAD(P)-bd_dom_sf"/>
</dbReference>
<dbReference type="OrthoDB" id="9803333at2"/>
<dbReference type="InterPro" id="IPR002347">
    <property type="entry name" value="SDR_fam"/>
</dbReference>
<reference evidence="3 4" key="1">
    <citation type="submission" date="2019-02" db="EMBL/GenBank/DDBJ databases">
        <title>Genomic Encyclopedia of Archaeal and Bacterial Type Strains, Phase II (KMG-II): from individual species to whole genera.</title>
        <authorList>
            <person name="Goeker M."/>
        </authorList>
    </citation>
    <scope>NUCLEOTIDE SEQUENCE [LARGE SCALE GENOMIC DNA]</scope>
    <source>
        <strain evidence="3 4">DSM 18101</strain>
    </source>
</reference>
<dbReference type="Pfam" id="PF13561">
    <property type="entry name" value="adh_short_C2"/>
    <property type="match status" value="1"/>
</dbReference>
<dbReference type="PROSITE" id="PS00061">
    <property type="entry name" value="ADH_SHORT"/>
    <property type="match status" value="1"/>
</dbReference>
<evidence type="ECO:0000256" key="1">
    <source>
        <dbReference type="ARBA" id="ARBA00006484"/>
    </source>
</evidence>
<evidence type="ECO:0000256" key="2">
    <source>
        <dbReference type="ARBA" id="ARBA00023002"/>
    </source>
</evidence>
<dbReference type="SUPFAM" id="SSF51735">
    <property type="entry name" value="NAD(P)-binding Rossmann-fold domains"/>
    <property type="match status" value="1"/>
</dbReference>
<dbReference type="NCBIfam" id="NF005559">
    <property type="entry name" value="PRK07231.1"/>
    <property type="match status" value="1"/>
</dbReference>
<evidence type="ECO:0000313" key="4">
    <source>
        <dbReference type="Proteomes" id="UP000292958"/>
    </source>
</evidence>